<sequence>MPGRSLFETKLCCLLGNMSKFKVQSHQHGIDQSLMAARNLKVVPVGAWVEGGPQQSAAPIFDPMLAAVHEEERLRRLTREKEARLKQFQREVRRRVQELRLQKMEEQLQDNSRMVDSERNMVYQTVLAAERVTPKRDRRPFRHNQNLAPPSPHGIAPGINRDAVCTGERHEDQFENQCHQVRRSTRQARRNLASRQVVQKENFGDDYDVPAGLWGASPTRDHQSKFSQEVPEVIELEDELETSRHPGVHAEGRHGFEDLDTKQPASSVPDVRPGLAALQTQQQKQSRYWLSRRLFMDIERHQVKERAQQEQHRRRINRIKQKTECARREEEAILAVTLAQEQASSDTTQRGSPDRSTSSLEDSRREQRHKELDRYVEALRARLCEKVEQQNIRVPPLCSCGPTVWDTNPNTCANNCMFYNSVQSGYPSMLYKVKVTR</sequence>
<accession>A0A6P4Y633</accession>
<keyword evidence="3" id="KW-1185">Reference proteome</keyword>
<dbReference type="RefSeq" id="XP_019624480.1">
    <property type="nucleotide sequence ID" value="XM_019768921.1"/>
</dbReference>
<reference evidence="4" key="1">
    <citation type="submission" date="2025-08" db="UniProtKB">
        <authorList>
            <consortium name="RefSeq"/>
        </authorList>
    </citation>
    <scope>IDENTIFICATION</scope>
    <source>
        <tissue evidence="4">Gonad</tissue>
    </source>
</reference>
<evidence type="ECO:0000313" key="3">
    <source>
        <dbReference type="Proteomes" id="UP000515135"/>
    </source>
</evidence>
<dbReference type="GeneID" id="109470139"/>
<dbReference type="GO" id="GO:0005813">
    <property type="term" value="C:centrosome"/>
    <property type="evidence" value="ECO:0007669"/>
    <property type="project" value="TreeGrafter"/>
</dbReference>
<keyword evidence="1" id="KW-0175">Coiled coil</keyword>
<gene>
    <name evidence="4" type="primary">LOC109470139</name>
</gene>
<dbReference type="InterPro" id="IPR037693">
    <property type="entry name" value="CCDC15"/>
</dbReference>
<feature type="region of interest" description="Disordered" evidence="2">
    <location>
        <begin position="247"/>
        <end position="269"/>
    </location>
</feature>
<feature type="region of interest" description="Disordered" evidence="2">
    <location>
        <begin position="338"/>
        <end position="369"/>
    </location>
</feature>
<dbReference type="AlphaFoldDB" id="A0A6P4Y633"/>
<evidence type="ECO:0000256" key="1">
    <source>
        <dbReference type="SAM" id="Coils"/>
    </source>
</evidence>
<dbReference type="Proteomes" id="UP000515135">
    <property type="component" value="Unplaced"/>
</dbReference>
<evidence type="ECO:0000256" key="2">
    <source>
        <dbReference type="SAM" id="MobiDB-lite"/>
    </source>
</evidence>
<dbReference type="KEGG" id="bbel:109470139"/>
<organism evidence="3 4">
    <name type="scientific">Branchiostoma belcheri</name>
    <name type="common">Amphioxus</name>
    <dbReference type="NCBI Taxonomy" id="7741"/>
    <lineage>
        <taxon>Eukaryota</taxon>
        <taxon>Metazoa</taxon>
        <taxon>Chordata</taxon>
        <taxon>Cephalochordata</taxon>
        <taxon>Leptocardii</taxon>
        <taxon>Amphioxiformes</taxon>
        <taxon>Branchiostomatidae</taxon>
        <taxon>Branchiostoma</taxon>
    </lineage>
</organism>
<evidence type="ECO:0000313" key="4">
    <source>
        <dbReference type="RefSeq" id="XP_019624480.1"/>
    </source>
</evidence>
<feature type="compositionally biased region" description="Polar residues" evidence="2">
    <location>
        <begin position="339"/>
        <end position="360"/>
    </location>
</feature>
<dbReference type="PANTHER" id="PTHR14817:SF2">
    <property type="entry name" value="COILED-COIL DOMAIN-CONTAINING PROTEIN 15"/>
    <property type="match status" value="1"/>
</dbReference>
<feature type="compositionally biased region" description="Basic and acidic residues" evidence="2">
    <location>
        <begin position="247"/>
        <end position="261"/>
    </location>
</feature>
<feature type="coiled-coil region" evidence="1">
    <location>
        <begin position="71"/>
        <end position="121"/>
    </location>
</feature>
<feature type="region of interest" description="Disordered" evidence="2">
    <location>
        <begin position="136"/>
        <end position="161"/>
    </location>
</feature>
<dbReference type="OrthoDB" id="10007210at2759"/>
<protein>
    <submittedName>
        <fullName evidence="4">Coiled-coil domain-containing protein 15-like</fullName>
    </submittedName>
</protein>
<dbReference type="PANTHER" id="PTHR14817">
    <property type="entry name" value="COILED-COIL DOMAIN-CONTAINING PROTEIN 15"/>
    <property type="match status" value="1"/>
</dbReference>
<proteinExistence type="predicted"/>
<name>A0A6P4Y633_BRABE</name>